<gene>
    <name evidence="1" type="ORF">V1477_009341</name>
</gene>
<keyword evidence="2" id="KW-1185">Reference proteome</keyword>
<name>A0ABD2C9H3_VESMC</name>
<comment type="caution">
    <text evidence="1">The sequence shown here is derived from an EMBL/GenBank/DDBJ whole genome shotgun (WGS) entry which is preliminary data.</text>
</comment>
<organism evidence="1 2">
    <name type="scientific">Vespula maculifrons</name>
    <name type="common">Eastern yellow jacket</name>
    <name type="synonym">Wasp</name>
    <dbReference type="NCBI Taxonomy" id="7453"/>
    <lineage>
        <taxon>Eukaryota</taxon>
        <taxon>Metazoa</taxon>
        <taxon>Ecdysozoa</taxon>
        <taxon>Arthropoda</taxon>
        <taxon>Hexapoda</taxon>
        <taxon>Insecta</taxon>
        <taxon>Pterygota</taxon>
        <taxon>Neoptera</taxon>
        <taxon>Endopterygota</taxon>
        <taxon>Hymenoptera</taxon>
        <taxon>Apocrita</taxon>
        <taxon>Aculeata</taxon>
        <taxon>Vespoidea</taxon>
        <taxon>Vespidae</taxon>
        <taxon>Vespinae</taxon>
        <taxon>Vespula</taxon>
    </lineage>
</organism>
<dbReference type="AlphaFoldDB" id="A0ABD2C9H3"/>
<dbReference type="Proteomes" id="UP001607303">
    <property type="component" value="Unassembled WGS sequence"/>
</dbReference>
<reference evidence="1 2" key="1">
    <citation type="journal article" date="2024" name="Ann. Entomol. Soc. Am.">
        <title>Genomic analyses of the southern and eastern yellowjacket wasps (Hymenoptera: Vespidae) reveal evolutionary signatures of social life.</title>
        <authorList>
            <person name="Catto M.A."/>
            <person name="Caine P.B."/>
            <person name="Orr S.E."/>
            <person name="Hunt B.G."/>
            <person name="Goodisman M.A.D."/>
        </authorList>
    </citation>
    <scope>NUCLEOTIDE SEQUENCE [LARGE SCALE GENOMIC DNA]</scope>
    <source>
        <strain evidence="1">232</strain>
        <tissue evidence="1">Head and thorax</tissue>
    </source>
</reference>
<evidence type="ECO:0000313" key="1">
    <source>
        <dbReference type="EMBL" id="KAL2741712.1"/>
    </source>
</evidence>
<dbReference type="EMBL" id="JAYRBN010000058">
    <property type="protein sequence ID" value="KAL2741712.1"/>
    <property type="molecule type" value="Genomic_DNA"/>
</dbReference>
<sequence length="63" mass="7598">MILVYGLIACWIIFAKINEVKTENVDIRLIDNLVIVVLSVLPNVEWLYYNWLNYVQYLFELYQ</sequence>
<proteinExistence type="predicted"/>
<accession>A0ABD2C9H3</accession>
<evidence type="ECO:0000313" key="2">
    <source>
        <dbReference type="Proteomes" id="UP001607303"/>
    </source>
</evidence>
<protein>
    <submittedName>
        <fullName evidence="1">Uncharacterized protein</fullName>
    </submittedName>
</protein>